<dbReference type="AlphaFoldDB" id="A0A6B0GJG2"/>
<dbReference type="OrthoDB" id="271889at2157"/>
<evidence type="ECO:0000313" key="2">
    <source>
        <dbReference type="EMBL" id="MWG32963.1"/>
    </source>
</evidence>
<accession>A0A6B0GJG2</accession>
<name>A0A6B0GJG2_9EURY</name>
<feature type="region of interest" description="Disordered" evidence="1">
    <location>
        <begin position="55"/>
        <end position="81"/>
    </location>
</feature>
<evidence type="ECO:0000313" key="3">
    <source>
        <dbReference type="Proteomes" id="UP000451471"/>
    </source>
</evidence>
<reference evidence="2 3" key="1">
    <citation type="submission" date="2019-12" db="EMBL/GenBank/DDBJ databases">
        <title>Halocatena pleomorpha gen. nov. sp. nov., an extremely halophilic archaeon of family Halobacteriaceae isolated from saltpan soil.</title>
        <authorList>
            <person name="Pal Y."/>
            <person name="Verma A."/>
            <person name="Krishnamurthi S."/>
            <person name="Kumar P."/>
        </authorList>
    </citation>
    <scope>NUCLEOTIDE SEQUENCE [LARGE SCALE GENOMIC DNA]</scope>
    <source>
        <strain evidence="2 3">JCM 16495</strain>
    </source>
</reference>
<gene>
    <name evidence="2" type="ORF">GQS65_00385</name>
</gene>
<dbReference type="Proteomes" id="UP000451471">
    <property type="component" value="Unassembled WGS sequence"/>
</dbReference>
<organism evidence="2 3">
    <name type="scientific">Halomarina oriensis</name>
    <dbReference type="NCBI Taxonomy" id="671145"/>
    <lineage>
        <taxon>Archaea</taxon>
        <taxon>Methanobacteriati</taxon>
        <taxon>Methanobacteriota</taxon>
        <taxon>Stenosarchaea group</taxon>
        <taxon>Halobacteria</taxon>
        <taxon>Halobacteriales</taxon>
        <taxon>Natronomonadaceae</taxon>
        <taxon>Halomarina</taxon>
    </lineage>
</organism>
<protein>
    <submittedName>
        <fullName evidence="2">Uncharacterized protein</fullName>
    </submittedName>
</protein>
<evidence type="ECO:0000256" key="1">
    <source>
        <dbReference type="SAM" id="MobiDB-lite"/>
    </source>
</evidence>
<sequence>MSKTHEFATKEAADAARETFSDVVCPVDDDRRLKTVAFVEDVGGRTWAEIIDEAADGHAERDRQTGQEPLTRGERDRFDFSNPGLNVPKLRSIKGIAAAEGVDDWTSFIDRRLTVDEHREVMARAARDESGGADRREETAVEKQARAAHTARGSECDHARGHCENGNASACEFLQETCDVEQSTVAGFIVDGGGAVPFEDLPGEVKGALSRSWTGYKTAVRRLNRLLADVDDELANAEQSASAIVAIEESVSDVETSEFRALAGHHGQLADLAADHTGRLHGQPGAALARREPTRPSGDVATDQEVREHVRAVDPPEEASDAAVATAVDGVDAGHEWTDTREDPETAGTLFEHAENDPERATGPSEDHRRAQNSGYLRSGTRGRAEGVSSRDALGQFTATGGERTLANFETDE</sequence>
<dbReference type="EMBL" id="WSZK01000001">
    <property type="protein sequence ID" value="MWG32963.1"/>
    <property type="molecule type" value="Genomic_DNA"/>
</dbReference>
<feature type="compositionally biased region" description="Basic and acidic residues" evidence="1">
    <location>
        <begin position="55"/>
        <end position="79"/>
    </location>
</feature>
<dbReference type="RefSeq" id="WP_158202690.1">
    <property type="nucleotide sequence ID" value="NZ_WSZK01000001.1"/>
</dbReference>
<feature type="compositionally biased region" description="Basic and acidic residues" evidence="1">
    <location>
        <begin position="352"/>
        <end position="370"/>
    </location>
</feature>
<proteinExistence type="predicted"/>
<keyword evidence="3" id="KW-1185">Reference proteome</keyword>
<feature type="region of interest" description="Disordered" evidence="1">
    <location>
        <begin position="279"/>
        <end position="323"/>
    </location>
</feature>
<feature type="region of interest" description="Disordered" evidence="1">
    <location>
        <begin position="349"/>
        <end position="413"/>
    </location>
</feature>
<feature type="compositionally biased region" description="Basic and acidic residues" evidence="1">
    <location>
        <begin position="304"/>
        <end position="314"/>
    </location>
</feature>
<comment type="caution">
    <text evidence="2">The sequence shown here is derived from an EMBL/GenBank/DDBJ whole genome shotgun (WGS) entry which is preliminary data.</text>
</comment>